<sequence>MGPFLCILASKRNGTLYTGVTSDLTARVAQHKRGMAGGFTAQYGVKTLVYFELHETMENAVRRERQVKKWRRRWKLELIERQNPRWRDLYPDLF</sequence>
<dbReference type="InterPro" id="IPR035901">
    <property type="entry name" value="GIY-YIG_endonuc_sf"/>
</dbReference>
<dbReference type="SUPFAM" id="SSF82771">
    <property type="entry name" value="GIY-YIG endonuclease"/>
    <property type="match status" value="1"/>
</dbReference>
<organism evidence="3 4">
    <name type="scientific">Nisaea acidiphila</name>
    <dbReference type="NCBI Taxonomy" id="1862145"/>
    <lineage>
        <taxon>Bacteria</taxon>
        <taxon>Pseudomonadati</taxon>
        <taxon>Pseudomonadota</taxon>
        <taxon>Alphaproteobacteria</taxon>
        <taxon>Rhodospirillales</taxon>
        <taxon>Thalassobaculaceae</taxon>
        <taxon>Nisaea</taxon>
    </lineage>
</organism>
<dbReference type="CDD" id="cd10448">
    <property type="entry name" value="GIY-YIG_unchar_3"/>
    <property type="match status" value="1"/>
</dbReference>
<comment type="similarity">
    <text evidence="1">Belongs to the UPF0213 family.</text>
</comment>
<evidence type="ECO:0000313" key="3">
    <source>
        <dbReference type="EMBL" id="UUX50860.1"/>
    </source>
</evidence>
<dbReference type="RefSeq" id="WP_257770102.1">
    <property type="nucleotide sequence ID" value="NZ_CP102480.1"/>
</dbReference>
<evidence type="ECO:0000256" key="1">
    <source>
        <dbReference type="ARBA" id="ARBA00007435"/>
    </source>
</evidence>
<reference evidence="3" key="1">
    <citation type="submission" date="2022-08" db="EMBL/GenBank/DDBJ databases">
        <title>Nisaea acidiphila sp. nov., isolated from a marine algal debris and emended description of the genus Nisaea Urios et al. 2008.</title>
        <authorList>
            <person name="Kwon K."/>
        </authorList>
    </citation>
    <scope>NUCLEOTIDE SEQUENCE</scope>
    <source>
        <strain evidence="3">MEBiC11861</strain>
    </source>
</reference>
<gene>
    <name evidence="3" type="ORF">NUH88_03965</name>
</gene>
<dbReference type="AlphaFoldDB" id="A0A9J7AX89"/>
<dbReference type="PANTHER" id="PTHR34477">
    <property type="entry name" value="UPF0213 PROTEIN YHBQ"/>
    <property type="match status" value="1"/>
</dbReference>
<dbReference type="EMBL" id="CP102480">
    <property type="protein sequence ID" value="UUX50860.1"/>
    <property type="molecule type" value="Genomic_DNA"/>
</dbReference>
<dbReference type="InterPro" id="IPR050190">
    <property type="entry name" value="UPF0213_domain"/>
</dbReference>
<accession>A0A9J7AX89</accession>
<dbReference type="PANTHER" id="PTHR34477:SF5">
    <property type="entry name" value="BSL5627 PROTEIN"/>
    <property type="match status" value="1"/>
</dbReference>
<dbReference type="InterPro" id="IPR000305">
    <property type="entry name" value="GIY-YIG_endonuc"/>
</dbReference>
<name>A0A9J7AX89_9PROT</name>
<keyword evidence="4" id="KW-1185">Reference proteome</keyword>
<proteinExistence type="inferred from homology"/>
<evidence type="ECO:0000259" key="2">
    <source>
        <dbReference type="PROSITE" id="PS50164"/>
    </source>
</evidence>
<dbReference type="Pfam" id="PF01541">
    <property type="entry name" value="GIY-YIG"/>
    <property type="match status" value="1"/>
</dbReference>
<dbReference type="PROSITE" id="PS50164">
    <property type="entry name" value="GIY_YIG"/>
    <property type="match status" value="1"/>
</dbReference>
<dbReference type="Gene3D" id="3.40.1440.10">
    <property type="entry name" value="GIY-YIG endonuclease"/>
    <property type="match status" value="1"/>
</dbReference>
<evidence type="ECO:0000313" key="4">
    <source>
        <dbReference type="Proteomes" id="UP001060336"/>
    </source>
</evidence>
<dbReference type="KEGG" id="naci:NUH88_03965"/>
<dbReference type="Proteomes" id="UP001060336">
    <property type="component" value="Chromosome"/>
</dbReference>
<feature type="domain" description="GIY-YIG" evidence="2">
    <location>
        <begin position="1"/>
        <end position="78"/>
    </location>
</feature>
<protein>
    <submittedName>
        <fullName evidence="3">GIY-YIG nuclease family protein</fullName>
    </submittedName>
</protein>